<evidence type="ECO:0000259" key="15">
    <source>
        <dbReference type="Pfam" id="PF23259"/>
    </source>
</evidence>
<feature type="transmembrane region" description="Helical" evidence="12">
    <location>
        <begin position="287"/>
        <end position="317"/>
    </location>
</feature>
<evidence type="ECO:0000256" key="1">
    <source>
        <dbReference type="ARBA" id="ARBA00003198"/>
    </source>
</evidence>
<feature type="transmembrane region" description="Helical" evidence="12">
    <location>
        <begin position="430"/>
        <end position="452"/>
    </location>
</feature>
<feature type="domain" description="Cation/H(+) antiporter C-terminal" evidence="15">
    <location>
        <begin position="646"/>
        <end position="786"/>
    </location>
</feature>
<sequence length="794" mass="88717">MAATSTGAIPLNYWQIFCDAVALQERRFFCFPIYPTTSRGIWFGDDPIFFPFANLLYQICLVFILFRAIHLLLRRLHQPIHISQIMAGIILGPGILGRLSFPYRLTQFSPQTHEQLYTTTVFGYMLFNFLAGLKADINMIPKAGRTALAIAVTSTLLPVVVVSLAFIGLKHKLPPIFSETHMLLYITDKWCLTSFVVLATTLSDLNLLSSELGRLTLSAALISNVLHQFAEAVIVTYMLSTNIGSPVKGIGALLSFLGLVGLIVFVFRPIVVYLIRRTPPGKPLDEASFVAVILMALVCGVMSQFIGFEITAGSFFFGLVLPEGEPLGASLAHRMDGFVVALFMPMTFAMGGIRMHLELLSDRSQWLWVGMFLLLCIVTKFVGAILPCLFCNMSQRDTVTVGLMMISKGIYEVDSAMTLNDIEVINIRNYAALIIAVVLVGVSTTPLIKYLYRPEESYMSYQCRTLENADPRDELLILACVHEQCNVNPILTLLKASGPSPQSPICLYLLHLIQLVGRACPVLLPHNYQSKASTAAGPRSESDHIVNAFQRQYEQQYPSTDVSFLPFVCMCPYTSMHNDICSLALDKKVTLVILPFHQYTRDDCTVYCNQAIKAVNTNVLRYAPCSVGILIDNGLFYTNSSLLQRVAVYFFGGADDREALAYATRMADYAGVRLLVVRFLPPNDWRLVGSEESATDNEMLRRFHQERVDGQRVVYREEVVKDSEETVAIIRELSQDFSLFIVGCRHESVMMQLSHWSEYPELGIMGDLLASTNFGDRVSTLVVRQQVMTRTRPA</sequence>
<protein>
    <submittedName>
        <fullName evidence="16">Cation/H(+) antiporter 15-like</fullName>
    </submittedName>
</protein>
<keyword evidence="6 12" id="KW-0812">Transmembrane</keyword>
<dbReference type="Proteomes" id="UP001327560">
    <property type="component" value="Chromosome 2"/>
</dbReference>
<evidence type="ECO:0000256" key="3">
    <source>
        <dbReference type="ARBA" id="ARBA00004141"/>
    </source>
</evidence>
<accession>A0AAQ3JYL7</accession>
<dbReference type="Pfam" id="PF23256">
    <property type="entry name" value="CHX17_2nd"/>
    <property type="match status" value="1"/>
</dbReference>
<evidence type="ECO:0000259" key="14">
    <source>
        <dbReference type="Pfam" id="PF23256"/>
    </source>
</evidence>
<name>A0AAQ3JYL7_9LILI</name>
<feature type="domain" description="Cation/H+ exchanger transmembrane" evidence="13">
    <location>
        <begin position="65"/>
        <end position="447"/>
    </location>
</feature>
<feature type="transmembrane region" description="Helical" evidence="12">
    <location>
        <begin position="115"/>
        <end position="135"/>
    </location>
</feature>
<comment type="subcellular location">
    <subcellularLocation>
        <location evidence="3">Membrane</location>
        <topology evidence="3">Multi-pass membrane protein</topology>
    </subcellularLocation>
    <subcellularLocation>
        <location evidence="2">Plastid</location>
        <location evidence="2">Chloroplast envelope</location>
    </subcellularLocation>
</comment>
<dbReference type="Gene3D" id="3.40.50.12370">
    <property type="match status" value="1"/>
</dbReference>
<evidence type="ECO:0000256" key="8">
    <source>
        <dbReference type="ARBA" id="ARBA00022989"/>
    </source>
</evidence>
<keyword evidence="17" id="KW-1185">Reference proteome</keyword>
<dbReference type="InterPro" id="IPR050794">
    <property type="entry name" value="CPA2_transporter"/>
</dbReference>
<feature type="transmembrane region" description="Helical" evidence="12">
    <location>
        <begin position="250"/>
        <end position="275"/>
    </location>
</feature>
<evidence type="ECO:0000256" key="9">
    <source>
        <dbReference type="ARBA" id="ARBA00023065"/>
    </source>
</evidence>
<keyword evidence="4" id="KW-0813">Transport</keyword>
<evidence type="ECO:0000313" key="17">
    <source>
        <dbReference type="Proteomes" id="UP001327560"/>
    </source>
</evidence>
<evidence type="ECO:0000256" key="2">
    <source>
        <dbReference type="ARBA" id="ARBA00004119"/>
    </source>
</evidence>
<dbReference type="GO" id="GO:1902600">
    <property type="term" value="P:proton transmembrane transport"/>
    <property type="evidence" value="ECO:0007669"/>
    <property type="project" value="InterPro"/>
</dbReference>
<comment type="similarity">
    <text evidence="11">Belongs to the monovalent cation:proton antiporter 2 (CPA2) transporter (TC 2.A.37) family. CHX (TC 2.A.37.4) subfamily.</text>
</comment>
<dbReference type="InterPro" id="IPR006153">
    <property type="entry name" value="Cation/H_exchanger_TM"/>
</dbReference>
<dbReference type="Pfam" id="PF00999">
    <property type="entry name" value="Na_H_Exchanger"/>
    <property type="match status" value="1"/>
</dbReference>
<keyword evidence="7" id="KW-0630">Potassium</keyword>
<dbReference type="PANTHER" id="PTHR32468">
    <property type="entry name" value="CATION/H + ANTIPORTER"/>
    <property type="match status" value="1"/>
</dbReference>
<feature type="transmembrane region" description="Helical" evidence="12">
    <location>
        <begin position="366"/>
        <end position="386"/>
    </location>
</feature>
<gene>
    <name evidence="16" type="ORF">Cni_G06090</name>
</gene>
<reference evidence="16 17" key="1">
    <citation type="submission" date="2023-10" db="EMBL/GenBank/DDBJ databases">
        <title>Chromosome-scale genome assembly provides insights into flower coloration mechanisms of Canna indica.</title>
        <authorList>
            <person name="Li C."/>
        </authorList>
    </citation>
    <scope>NUCLEOTIDE SEQUENCE [LARGE SCALE GENOMIC DNA]</scope>
    <source>
        <tissue evidence="16">Flower</tissue>
    </source>
</reference>
<comment type="function">
    <text evidence="1">May function as sodium-coupled metabolite transporter across the chloroplast envelope.</text>
</comment>
<feature type="transmembrane region" description="Helical" evidence="12">
    <location>
        <begin position="85"/>
        <end position="103"/>
    </location>
</feature>
<feature type="transmembrane region" description="Helical" evidence="12">
    <location>
        <begin position="337"/>
        <end position="354"/>
    </location>
</feature>
<evidence type="ECO:0000256" key="6">
    <source>
        <dbReference type="ARBA" id="ARBA00022692"/>
    </source>
</evidence>
<dbReference type="InterPro" id="IPR038770">
    <property type="entry name" value="Na+/solute_symporter_sf"/>
</dbReference>
<feature type="domain" description="Cation/H(+) antiporter central" evidence="14">
    <location>
        <begin position="506"/>
        <end position="635"/>
    </location>
</feature>
<dbReference type="GO" id="GO:0009941">
    <property type="term" value="C:chloroplast envelope"/>
    <property type="evidence" value="ECO:0007669"/>
    <property type="project" value="UniProtKB-SubCell"/>
</dbReference>
<dbReference type="PANTHER" id="PTHR32468:SF102">
    <property type="entry name" value="OS08G0117800 PROTEIN"/>
    <property type="match status" value="1"/>
</dbReference>
<feature type="transmembrane region" description="Helical" evidence="12">
    <location>
        <begin position="147"/>
        <end position="169"/>
    </location>
</feature>
<keyword evidence="5" id="KW-0633">Potassium transport</keyword>
<dbReference type="Gene3D" id="1.20.1530.20">
    <property type="match status" value="1"/>
</dbReference>
<dbReference type="AlphaFoldDB" id="A0AAQ3JYL7"/>
<feature type="transmembrane region" description="Helical" evidence="12">
    <location>
        <begin position="55"/>
        <end position="73"/>
    </location>
</feature>
<dbReference type="GO" id="GO:0006813">
    <property type="term" value="P:potassium ion transport"/>
    <property type="evidence" value="ECO:0007669"/>
    <property type="project" value="UniProtKB-KW"/>
</dbReference>
<evidence type="ECO:0000256" key="5">
    <source>
        <dbReference type="ARBA" id="ARBA00022538"/>
    </source>
</evidence>
<dbReference type="GO" id="GO:0012505">
    <property type="term" value="C:endomembrane system"/>
    <property type="evidence" value="ECO:0007669"/>
    <property type="project" value="TreeGrafter"/>
</dbReference>
<keyword evidence="8 12" id="KW-1133">Transmembrane helix</keyword>
<keyword evidence="10 12" id="KW-0472">Membrane</keyword>
<dbReference type="GO" id="GO:0016020">
    <property type="term" value="C:membrane"/>
    <property type="evidence" value="ECO:0007669"/>
    <property type="project" value="UniProtKB-SubCell"/>
</dbReference>
<dbReference type="GO" id="GO:0006885">
    <property type="term" value="P:regulation of pH"/>
    <property type="evidence" value="ECO:0007669"/>
    <property type="project" value="TreeGrafter"/>
</dbReference>
<evidence type="ECO:0000259" key="13">
    <source>
        <dbReference type="Pfam" id="PF00999"/>
    </source>
</evidence>
<dbReference type="InterPro" id="IPR057290">
    <property type="entry name" value="CHX17_C"/>
</dbReference>
<evidence type="ECO:0000313" key="16">
    <source>
        <dbReference type="EMBL" id="WOK97382.1"/>
    </source>
</evidence>
<evidence type="ECO:0000256" key="10">
    <source>
        <dbReference type="ARBA" id="ARBA00023136"/>
    </source>
</evidence>
<organism evidence="16 17">
    <name type="scientific">Canna indica</name>
    <name type="common">Indian-shot</name>
    <dbReference type="NCBI Taxonomy" id="4628"/>
    <lineage>
        <taxon>Eukaryota</taxon>
        <taxon>Viridiplantae</taxon>
        <taxon>Streptophyta</taxon>
        <taxon>Embryophyta</taxon>
        <taxon>Tracheophyta</taxon>
        <taxon>Spermatophyta</taxon>
        <taxon>Magnoliopsida</taxon>
        <taxon>Liliopsida</taxon>
        <taxon>Zingiberales</taxon>
        <taxon>Cannaceae</taxon>
        <taxon>Canna</taxon>
    </lineage>
</organism>
<evidence type="ECO:0000256" key="4">
    <source>
        <dbReference type="ARBA" id="ARBA00022448"/>
    </source>
</evidence>
<dbReference type="EMBL" id="CP136891">
    <property type="protein sequence ID" value="WOK97382.1"/>
    <property type="molecule type" value="Genomic_DNA"/>
</dbReference>
<dbReference type="InterPro" id="IPR057291">
    <property type="entry name" value="CHX17_2nd"/>
</dbReference>
<evidence type="ECO:0000256" key="11">
    <source>
        <dbReference type="ARBA" id="ARBA00038341"/>
    </source>
</evidence>
<evidence type="ECO:0000256" key="12">
    <source>
        <dbReference type="SAM" id="Phobius"/>
    </source>
</evidence>
<keyword evidence="9" id="KW-0406">Ion transport</keyword>
<proteinExistence type="inferred from homology"/>
<feature type="transmembrane region" description="Helical" evidence="12">
    <location>
        <begin position="215"/>
        <end position="238"/>
    </location>
</feature>
<dbReference type="GO" id="GO:0015297">
    <property type="term" value="F:antiporter activity"/>
    <property type="evidence" value="ECO:0007669"/>
    <property type="project" value="InterPro"/>
</dbReference>
<dbReference type="Pfam" id="PF23259">
    <property type="entry name" value="CHX17_C"/>
    <property type="match status" value="1"/>
</dbReference>
<evidence type="ECO:0000256" key="7">
    <source>
        <dbReference type="ARBA" id="ARBA00022958"/>
    </source>
</evidence>